<dbReference type="InterPro" id="IPR024423">
    <property type="entry name" value="DUF3050"/>
</dbReference>
<reference evidence="1 2" key="1">
    <citation type="submission" date="2016-08" db="EMBL/GenBank/DDBJ databases">
        <title>Genome of Bacillus solimangrovi GH2-4.</title>
        <authorList>
            <person name="Lim S."/>
            <person name="Kim B.-C."/>
        </authorList>
    </citation>
    <scope>NUCLEOTIDE SEQUENCE [LARGE SCALE GENOMIC DNA]</scope>
    <source>
        <strain evidence="1 2">GH2-4</strain>
    </source>
</reference>
<proteinExistence type="predicted"/>
<dbReference type="Proteomes" id="UP000095209">
    <property type="component" value="Unassembled WGS sequence"/>
</dbReference>
<dbReference type="EMBL" id="MJEH01000028">
    <property type="protein sequence ID" value="OEH92439.1"/>
    <property type="molecule type" value="Genomic_DNA"/>
</dbReference>
<sequence length="253" mass="29003">MKETFAEVVQVRDELLEHPIFTQMSNGERVKVMMKHHVFAVWDFMSLLKRLQVEVTAVEVPWIPSKNANFGRFINEIVLAEETDEDGQGGYISHYELYLKAMDEVGADTRAIKDYVSKLQEGADPLEAIETIDISESVKQFVTESLQLALNGKTHEVAASFFFGREDLIPDMFERLVSDVVEKDMSAHWLNYYLRRHIELDGDEHGPLAEKLLISLCDTEEKEREAQQAAVRSLKARIELWSGVLQEIDEKSL</sequence>
<dbReference type="RefSeq" id="WP_069717516.1">
    <property type="nucleotide sequence ID" value="NZ_MJEH01000028.1"/>
</dbReference>
<evidence type="ECO:0000313" key="1">
    <source>
        <dbReference type="EMBL" id="OEH92439.1"/>
    </source>
</evidence>
<dbReference type="InterPro" id="IPR016084">
    <property type="entry name" value="Haem_Oase-like_multi-hlx"/>
</dbReference>
<protein>
    <submittedName>
        <fullName evidence="1">Mangotoxin biosynthesis-involved protein MgoB</fullName>
    </submittedName>
</protein>
<dbReference type="AlphaFoldDB" id="A0A1E5LEE4"/>
<comment type="caution">
    <text evidence="1">The sequence shown here is derived from an EMBL/GenBank/DDBJ whole genome shotgun (WGS) entry which is preliminary data.</text>
</comment>
<dbReference type="SUPFAM" id="SSF48613">
    <property type="entry name" value="Heme oxygenase-like"/>
    <property type="match status" value="1"/>
</dbReference>
<dbReference type="Gene3D" id="1.20.910.10">
    <property type="entry name" value="Heme oxygenase-like"/>
    <property type="match status" value="1"/>
</dbReference>
<dbReference type="Pfam" id="PF11251">
    <property type="entry name" value="DUF3050"/>
    <property type="match status" value="1"/>
</dbReference>
<accession>A0A1E5LEE4</accession>
<keyword evidence="2" id="KW-1185">Reference proteome</keyword>
<dbReference type="STRING" id="1305675.BFG57_15775"/>
<gene>
    <name evidence="1" type="ORF">BFG57_15775</name>
</gene>
<organism evidence="1 2">
    <name type="scientific">Bacillus solimangrovi</name>
    <dbReference type="NCBI Taxonomy" id="1305675"/>
    <lineage>
        <taxon>Bacteria</taxon>
        <taxon>Bacillati</taxon>
        <taxon>Bacillota</taxon>
        <taxon>Bacilli</taxon>
        <taxon>Bacillales</taxon>
        <taxon>Bacillaceae</taxon>
        <taxon>Bacillus</taxon>
    </lineage>
</organism>
<evidence type="ECO:0000313" key="2">
    <source>
        <dbReference type="Proteomes" id="UP000095209"/>
    </source>
</evidence>
<name>A0A1E5LEE4_9BACI</name>